<evidence type="ECO:0000256" key="5">
    <source>
        <dbReference type="ARBA" id="ARBA00022801"/>
    </source>
</evidence>
<keyword evidence="6" id="KW-0862">Zinc</keyword>
<dbReference type="GO" id="GO:0005730">
    <property type="term" value="C:nucleolus"/>
    <property type="evidence" value="ECO:0007669"/>
    <property type="project" value="UniProtKB-ARBA"/>
</dbReference>
<keyword evidence="8" id="KW-0325">Glycoprotein</keyword>
<evidence type="ECO:0000256" key="3">
    <source>
        <dbReference type="ARBA" id="ARBA00022723"/>
    </source>
</evidence>
<evidence type="ECO:0000256" key="9">
    <source>
        <dbReference type="ARBA" id="ARBA00039155"/>
    </source>
</evidence>
<dbReference type="Proteomes" id="UP000069272">
    <property type="component" value="Chromosome 3L"/>
</dbReference>
<evidence type="ECO:0000256" key="4">
    <source>
        <dbReference type="ARBA" id="ARBA00022771"/>
    </source>
</evidence>
<keyword evidence="14" id="KW-1185">Reference proteome</keyword>
<dbReference type="Gene3D" id="4.10.1060.10">
    <property type="entry name" value="Zinc finger, RanBP2-type"/>
    <property type="match status" value="3"/>
</dbReference>
<dbReference type="PROSITE" id="PS00122">
    <property type="entry name" value="CARBOXYLESTERASE_B_1"/>
    <property type="match status" value="3"/>
</dbReference>
<feature type="domain" description="RanBP2-type" evidence="12">
    <location>
        <begin position="2136"/>
        <end position="2165"/>
    </location>
</feature>
<feature type="compositionally biased region" description="Acidic residues" evidence="10">
    <location>
        <begin position="1792"/>
        <end position="1806"/>
    </location>
</feature>
<dbReference type="SMART" id="SM00547">
    <property type="entry name" value="ZnF_RBZ"/>
    <property type="match status" value="3"/>
</dbReference>
<evidence type="ECO:0000256" key="10">
    <source>
        <dbReference type="SAM" id="MobiDB-lite"/>
    </source>
</evidence>
<feature type="compositionally biased region" description="Low complexity" evidence="10">
    <location>
        <begin position="1816"/>
        <end position="1838"/>
    </location>
</feature>
<dbReference type="PROSITE" id="PS01358">
    <property type="entry name" value="ZF_RANBP2_1"/>
    <property type="match status" value="2"/>
</dbReference>
<reference evidence="13" key="2">
    <citation type="submission" date="2022-08" db="UniProtKB">
        <authorList>
            <consortium name="EnsemblMetazoa"/>
        </authorList>
    </citation>
    <scope>IDENTIFICATION</scope>
    <source>
        <strain evidence="13">STECLA/ALBI9_A</strain>
    </source>
</reference>
<dbReference type="PROSITE" id="PS50199">
    <property type="entry name" value="ZF_RANBP2_2"/>
    <property type="match status" value="3"/>
</dbReference>
<keyword evidence="7" id="KW-1015">Disulfide bond</keyword>
<dbReference type="VEuPathDB" id="VectorBase:AALB20_036101"/>
<comment type="similarity">
    <text evidence="1">Belongs to the type-B carboxylesterase/lipase family.</text>
</comment>
<dbReference type="PANTHER" id="PTHR43142">
    <property type="entry name" value="CARBOXYLIC ESTER HYDROLASE"/>
    <property type="match status" value="1"/>
</dbReference>
<feature type="compositionally biased region" description="Low complexity" evidence="10">
    <location>
        <begin position="1870"/>
        <end position="1882"/>
    </location>
</feature>
<dbReference type="InterPro" id="IPR019819">
    <property type="entry name" value="Carboxylesterase_B_CS"/>
</dbReference>
<name>A0A182FFP3_ANOAL</name>
<feature type="compositionally biased region" description="Basic and acidic residues" evidence="10">
    <location>
        <begin position="2078"/>
        <end position="2088"/>
    </location>
</feature>
<feature type="compositionally biased region" description="Acidic residues" evidence="10">
    <location>
        <begin position="1977"/>
        <end position="1996"/>
    </location>
</feature>
<dbReference type="InterPro" id="IPR001876">
    <property type="entry name" value="Znf_RanBP2"/>
</dbReference>
<evidence type="ECO:0000259" key="12">
    <source>
        <dbReference type="PROSITE" id="PS50199"/>
    </source>
</evidence>
<dbReference type="STRING" id="7167.A0A182FFP3"/>
<reference evidence="13 14" key="1">
    <citation type="journal article" date="2017" name="G3 (Bethesda)">
        <title>The Physical Genome Mapping of Anopheles albimanus Corrected Scaffold Misassemblies and Identified Interarm Rearrangements in Genus Anopheles.</title>
        <authorList>
            <person name="Artemov G.N."/>
            <person name="Peery A.N."/>
            <person name="Jiang X."/>
            <person name="Tu Z."/>
            <person name="Stegniy V.N."/>
            <person name="Sharakhova M.V."/>
            <person name="Sharakhov I.V."/>
        </authorList>
    </citation>
    <scope>NUCLEOTIDE SEQUENCE [LARGE SCALE GENOMIC DNA]</scope>
    <source>
        <strain evidence="13 14">ALBI9_A</strain>
    </source>
</reference>
<keyword evidence="5" id="KW-0378">Hydrolase</keyword>
<feature type="compositionally biased region" description="Acidic residues" evidence="10">
    <location>
        <begin position="1893"/>
        <end position="1910"/>
    </location>
</feature>
<feature type="region of interest" description="Disordered" evidence="10">
    <location>
        <begin position="1781"/>
        <end position="2090"/>
    </location>
</feature>
<dbReference type="Pfam" id="PF00641">
    <property type="entry name" value="Zn_ribbon_RanBP"/>
    <property type="match status" value="3"/>
</dbReference>
<dbReference type="EnsemblMetazoa" id="AALB005335-RA">
    <property type="protein sequence ID" value="AALB005335-PA"/>
    <property type="gene ID" value="AALB005335"/>
</dbReference>
<dbReference type="InterPro" id="IPR019826">
    <property type="entry name" value="Carboxylesterase_B_AS"/>
</dbReference>
<accession>A0A182FFP3</accession>
<evidence type="ECO:0000256" key="2">
    <source>
        <dbReference type="ARBA" id="ARBA00022487"/>
    </source>
</evidence>
<dbReference type="GO" id="GO:0008270">
    <property type="term" value="F:zinc ion binding"/>
    <property type="evidence" value="ECO:0007669"/>
    <property type="project" value="UniProtKB-KW"/>
</dbReference>
<dbReference type="EC" id="3.1.1.1" evidence="9"/>
<dbReference type="VEuPathDB" id="VectorBase:AALB005335"/>
<evidence type="ECO:0000256" key="7">
    <source>
        <dbReference type="ARBA" id="ARBA00023157"/>
    </source>
</evidence>
<dbReference type="SUPFAM" id="SSF53474">
    <property type="entry name" value="alpha/beta-Hydrolases"/>
    <property type="match status" value="3"/>
</dbReference>
<sequence length="2388" mass="264378">MASRRSSFLVLIVLCFAGVVLADDDAGTTIVRIKNGPIIGEQRTNYLAFEGIPYAKPPIGKLRFAEPQLNDEQWSEPRNATRFGSVCLQWNHLIPSDDKLDGAEDCLFLNVYTRTTDPEANQPVIVFIHGGALMFGTGSFYEPDHVMRRPLVLVTFNYRVGPLGFLSTEDDRIPGNYGLKDQVTALEWVQKNIHSFGGDPKRVTIVGYSAGSASVHLHYLSPRSSGLFSHGIGHSGSALNPWVMAERSAEKARRLSAALGCPTRQTEAMLDCLRELPAEDIVRQVAYLLDFLYNPFSPFGAVVEKRTARNPAPFLEQTPRSLMKKGSFTKLPLILSVTEAEGLYPGAEFLSEPEYLEAIDTRWNELMPSVLDYRTSVPEPTKRNQLSDTIRKHYFGSKRVKSDNFKDLIRLISNRLYFTGVTESVKLMQPHIPVYVYFDHYKAKYGVGEALSHSDDVEGLLGVSHGDDVLLVFPSVLRHQVPFTVEELEVADRFVEMYEAFSKGAKPKFGVYELPVQESPDEISYLKLGYPKSEIKRSKGLSDEAFWHGLDFNDAPYETDSDTKEEEKEQVVDPSTARYLGDKPSQSVMVRIRKSANKRHEVAICWVLIVTILQSFASGTVVQIENGPIIGERREHFYAFEGVPYAKAPLGMLRFAPSEPYSDRWTEPRNATHLGPFCMQWNHLVPGKDKLLGEEDCLYANVYTTSLDESAGLSTIVYIHGGAFMFGGGGFFSPVHLLQKPMVLVTFNYRLGPLGFLSTEDDVLPGNYGLKDQVTLLQWVKRNIRHFGGDPERVTLAGFSAGGASVHLHYLSPMSRGLFQNGIAHSGTALNPWVLAEQSVTKAKRIASALDCETDRSQTLLDCLRLRPAEDIVRQVPHLLDYLYNPFSPLGVVIERQSKLNRKPFLPDHPLVLSRKGKLTKVPLVLSVTQAEGLYPGAEFISNPAYLEDINEHWNELLPSILDYKSAVRDPQQRYELTQTIGERYFGKERHLTPENYDQFVSILSNRLFFAGVTKTAKLLQPHIPVYFYYFNFKAVYGLGEMMSGLAGVRNLGVAHGEDTLLLYPSSMRDDHPYSSTELKVVSNLVTLYDTFSRGLPPRYGGQELPVQNVTGKLRFLEIHHPTTEVKTAYGKFGYKTFSFYVRCCLIIRVMAIMALGLRFTLLCWCCSAFGARIGVKVTIKNGPLVGEQRDGYVAFEGIPYAMAPIGERRFAASELNDERWLEPRNASRVGAICMQWSHFKSGVDKLEGEEDCLFLNVYTPDLAPAEPLPTIVFLHGGAFMYGAGGYFQPDFLLTRPLLLVTVNYRLGPLGFLSTGDDVIAGNFGLKDQRTALQWVQRNIKYFGGDPNRVSLSGFSAGSASVHLHYLSPLSRGLFASAIAHSGSALNPWVMVEQAAEKAKTIAAALGCPTGDSKSLLACMRLRPAEEIVRQVPKLQDYLYNPFSPLGVVIESSGPRNPEPFLTDHPRKLTREGSFHRVPLILSVTEAEGLYPGAEFLGNERYVQQIDGQWNDLLPSILDYKYAVTDRLLRNALSEVIRARYLGKAKLNEQNYQQFIQMLSNRLFFAGVTETARLMQPYIPVYLYFDQYKASYGLGEAITRSRRNLGVAHGEDLLLILPSSLRDGVPYTAEEMAMVSQFVDLYESFGYGRTPRFGTLQVPALQSPSPLTYLVVSHPNSTIATNDQLSDEAFWGVLDFNDGTAVQAYGHYVLLVFVVRRLFPFNMAALTNSILDALVYDHLSRKDKTLAEVFLKKHNSPKLPKGSPRLDEIVKHFQATKKKLQLGANAAAAEESSSEEESDEDEEEEQVATPAKKTQANGKGAAVANGAKAANGKPATNGVAAKKQQQQEESSEEEDSDDDEEEEVKPAPKKGPLAAKGATPAKVTPLVKKPQQQEEEEDDSDSSEEDEDEAPAPKKGPVAAKGATPAKVTPLVKKPQQQAEEEDSDSSEEEEDETPAVKPLVAKKGPIVAVKKAKQESDDDEDDDEDEEDSDDDDDEKPVSKPAVVVKAGEKRKAADEEDDDDDDDEDEDDEDDEEEEQAKTPAKAPANKFGDKKQPQQQQQQTGRKSFGGFDNNRNSGGEKKAYEPKPGEWNCPSCNQSNYPSRSSCFKCATANPNPATPRGGGDGSFEKRNFDKRPGDWDCGECNQSNFASRNSCFKCNAANPNPSNNWECPSCNFSNFESRWSCFKCQTKNPNGGGGGGGRKSFGEGGRGGGFGRGGGGRGGRGGGGGRGAGGRGGRGGGGRGGFGGNRSFDGGATQNKRIKLSDDYEPWNSQETPPSKQNFNNMNGNNSAGGTGSGKKMPLNSDEKRGINRFRRVKEEEIEIDNRLMDNSYEAKKNARGSFGERANEILKHTKGKSFRHEKTKKKRSGYRGGLIDMSVNSIKFED</sequence>
<proteinExistence type="inferred from homology"/>
<feature type="domain" description="RanBP2-type" evidence="12">
    <location>
        <begin position="2166"/>
        <end position="2195"/>
    </location>
</feature>
<evidence type="ECO:0000256" key="11">
    <source>
        <dbReference type="SAM" id="SignalP"/>
    </source>
</evidence>
<dbReference type="Gene3D" id="3.40.50.1820">
    <property type="entry name" value="alpha/beta hydrolase"/>
    <property type="match status" value="3"/>
</dbReference>
<feature type="chain" id="PRO_5043691330" description="carboxylesterase" evidence="11">
    <location>
        <begin position="23"/>
        <end position="2388"/>
    </location>
</feature>
<feature type="signal peptide" evidence="11">
    <location>
        <begin position="1"/>
        <end position="22"/>
    </location>
</feature>
<dbReference type="InterPro" id="IPR029058">
    <property type="entry name" value="AB_hydrolase_fold"/>
</dbReference>
<feature type="compositionally biased region" description="Low complexity" evidence="10">
    <location>
        <begin position="2280"/>
        <end position="2291"/>
    </location>
</feature>
<dbReference type="ESTHER" id="anoal-a0a182ffp3.3">
    <property type="family name" value="Carb_B_Arthropoda"/>
</dbReference>
<feature type="compositionally biased region" description="Basic residues" evidence="10">
    <location>
        <begin position="2354"/>
        <end position="2371"/>
    </location>
</feature>
<dbReference type="ESTHER" id="anoal-a0a182ffp3.1">
    <property type="family name" value="Carb_B_Arthropoda"/>
</dbReference>
<feature type="compositionally biased region" description="Acidic residues" evidence="10">
    <location>
        <begin position="2016"/>
        <end position="2037"/>
    </location>
</feature>
<feature type="compositionally biased region" description="Acidic residues" evidence="10">
    <location>
        <begin position="1849"/>
        <end position="1863"/>
    </location>
</feature>
<dbReference type="Pfam" id="PF05022">
    <property type="entry name" value="SRP40_C"/>
    <property type="match status" value="1"/>
</dbReference>
<keyword evidence="2" id="KW-0719">Serine esterase</keyword>
<dbReference type="FunFam" id="3.40.50.1820:FF:000155">
    <property type="entry name" value="Carboxylic ester hydrolase"/>
    <property type="match status" value="2"/>
</dbReference>
<feature type="domain" description="RanBP2-type" evidence="12">
    <location>
        <begin position="2087"/>
        <end position="2116"/>
    </location>
</feature>
<keyword evidence="3" id="KW-0479">Metal-binding</keyword>
<protein>
    <recommendedName>
        <fullName evidence="9">carboxylesterase</fullName>
        <ecNumber evidence="9">3.1.1.1</ecNumber>
    </recommendedName>
</protein>
<dbReference type="ESTHER" id="anoal-a0a182ffp3.2">
    <property type="family name" value="Carb_B_Arthropoda"/>
</dbReference>
<dbReference type="InterPro" id="IPR036443">
    <property type="entry name" value="Znf_RanBP2_sf"/>
</dbReference>
<dbReference type="InterPro" id="IPR002018">
    <property type="entry name" value="CarbesteraseB"/>
</dbReference>
<keyword evidence="4" id="KW-0863">Zinc-finger</keyword>
<evidence type="ECO:0000256" key="8">
    <source>
        <dbReference type="ARBA" id="ARBA00023180"/>
    </source>
</evidence>
<feature type="region of interest" description="Disordered" evidence="10">
    <location>
        <begin position="2195"/>
        <end position="2313"/>
    </location>
</feature>
<dbReference type="PANTHER" id="PTHR43142:SF1">
    <property type="entry name" value="CARBOXYLIC ESTER HYDROLASE"/>
    <property type="match status" value="1"/>
</dbReference>
<evidence type="ECO:0000256" key="6">
    <source>
        <dbReference type="ARBA" id="ARBA00022833"/>
    </source>
</evidence>
<dbReference type="VEuPathDB" id="VectorBase:AALB20_032373"/>
<keyword evidence="11" id="KW-0732">Signal</keyword>
<dbReference type="InterPro" id="IPR007718">
    <property type="entry name" value="Srp40_C"/>
</dbReference>
<dbReference type="VEuPathDB" id="VectorBase:AALB20_032959"/>
<feature type="compositionally biased region" description="Low complexity" evidence="10">
    <location>
        <begin position="1913"/>
        <end position="1930"/>
    </location>
</feature>
<dbReference type="GO" id="GO:0106435">
    <property type="term" value="F:carboxylesterase activity"/>
    <property type="evidence" value="ECO:0007669"/>
    <property type="project" value="UniProtKB-EC"/>
</dbReference>
<feature type="region of interest" description="Disordered" evidence="10">
    <location>
        <begin position="2354"/>
        <end position="2374"/>
    </location>
</feature>
<organism evidence="13 14">
    <name type="scientific">Anopheles albimanus</name>
    <name type="common">New world malaria mosquito</name>
    <dbReference type="NCBI Taxonomy" id="7167"/>
    <lineage>
        <taxon>Eukaryota</taxon>
        <taxon>Metazoa</taxon>
        <taxon>Ecdysozoa</taxon>
        <taxon>Arthropoda</taxon>
        <taxon>Hexapoda</taxon>
        <taxon>Insecta</taxon>
        <taxon>Pterygota</taxon>
        <taxon>Neoptera</taxon>
        <taxon>Endopterygota</taxon>
        <taxon>Diptera</taxon>
        <taxon>Nematocera</taxon>
        <taxon>Culicoidea</taxon>
        <taxon>Culicidae</taxon>
        <taxon>Anophelinae</taxon>
        <taxon>Anopheles</taxon>
    </lineage>
</organism>
<dbReference type="SUPFAM" id="SSF90209">
    <property type="entry name" value="Ran binding protein zinc finger-like"/>
    <property type="match status" value="2"/>
</dbReference>
<evidence type="ECO:0000313" key="14">
    <source>
        <dbReference type="Proteomes" id="UP000069272"/>
    </source>
</evidence>
<dbReference type="PROSITE" id="PS00941">
    <property type="entry name" value="CARBOXYLESTERASE_B_2"/>
    <property type="match status" value="2"/>
</dbReference>
<dbReference type="Pfam" id="PF00135">
    <property type="entry name" value="COesterase"/>
    <property type="match status" value="3"/>
</dbReference>
<evidence type="ECO:0000313" key="13">
    <source>
        <dbReference type="EnsemblMetazoa" id="AALB005335-PA"/>
    </source>
</evidence>
<feature type="compositionally biased region" description="Gly residues" evidence="10">
    <location>
        <begin position="2195"/>
        <end position="2249"/>
    </location>
</feature>
<feature type="compositionally biased region" description="Acidic residues" evidence="10">
    <location>
        <begin position="1939"/>
        <end position="1954"/>
    </location>
</feature>
<evidence type="ECO:0000256" key="1">
    <source>
        <dbReference type="ARBA" id="ARBA00005964"/>
    </source>
</evidence>